<protein>
    <submittedName>
        <fullName evidence="1">Uncharacterized protein</fullName>
    </submittedName>
</protein>
<evidence type="ECO:0000313" key="2">
    <source>
        <dbReference type="Proteomes" id="UP001153332"/>
    </source>
</evidence>
<dbReference type="Proteomes" id="UP001153332">
    <property type="component" value="Unassembled WGS sequence"/>
</dbReference>
<organism evidence="1 2">
    <name type="scientific">Lasiodiplodia mahajangana</name>
    <dbReference type="NCBI Taxonomy" id="1108764"/>
    <lineage>
        <taxon>Eukaryota</taxon>
        <taxon>Fungi</taxon>
        <taxon>Dikarya</taxon>
        <taxon>Ascomycota</taxon>
        <taxon>Pezizomycotina</taxon>
        <taxon>Dothideomycetes</taxon>
        <taxon>Dothideomycetes incertae sedis</taxon>
        <taxon>Botryosphaeriales</taxon>
        <taxon>Botryosphaeriaceae</taxon>
        <taxon>Lasiodiplodia</taxon>
    </lineage>
</organism>
<dbReference type="EMBL" id="JAPUUL010000003">
    <property type="protein sequence ID" value="KAJ8133590.1"/>
    <property type="molecule type" value="Genomic_DNA"/>
</dbReference>
<name>A0ACC2K1G6_9PEZI</name>
<accession>A0ACC2K1G6</accession>
<keyword evidence="2" id="KW-1185">Reference proteome</keyword>
<comment type="caution">
    <text evidence="1">The sequence shown here is derived from an EMBL/GenBank/DDBJ whole genome shotgun (WGS) entry which is preliminary data.</text>
</comment>
<reference evidence="1" key="1">
    <citation type="submission" date="2022-12" db="EMBL/GenBank/DDBJ databases">
        <title>Genome Sequence of Lasiodiplodia mahajangana.</title>
        <authorList>
            <person name="Buettner E."/>
        </authorList>
    </citation>
    <scope>NUCLEOTIDE SEQUENCE</scope>
    <source>
        <strain evidence="1">VT137</strain>
    </source>
</reference>
<evidence type="ECO:0000313" key="1">
    <source>
        <dbReference type="EMBL" id="KAJ8133590.1"/>
    </source>
</evidence>
<sequence>MGFGPSGQGREWQYQHADDTRVVGLVATCISTGVASVIILALRFLSRLLQHGRLYLETSDWLLLIAWVFFVTIDVAWAIGTKYGIGRHMVVSNDSHKVQILAVVSEATYILAISFVKFSILALYFKAFPVQKFRYCVWGFVVFVIGWGMSGAVVAVFQCTSIDYVWKSEAQDFCIDFGLRNLISGIINAMTNVFIVAIVMPLVWDLPVTKQKKWLVLFPFAVGASIVRIPYSVSIGMNDETWDVVPNAIVSLVEITVGMLAVSIPTYRPLYNYTFGRAACGDSNDGHVCRLKETLHMSLYGEHMRNDVQVTSPGIHMGSDCGGINVTNHIELVRHTNKSGQWVRVMD</sequence>
<proteinExistence type="predicted"/>
<gene>
    <name evidence="1" type="ORF">O1611_g44</name>
</gene>